<dbReference type="GeneID" id="111014413"/>
<evidence type="ECO:0000256" key="5">
    <source>
        <dbReference type="ARBA" id="ARBA00023242"/>
    </source>
</evidence>
<feature type="compositionally biased region" description="Basic and acidic residues" evidence="6">
    <location>
        <begin position="309"/>
        <end position="330"/>
    </location>
</feature>
<dbReference type="Pfam" id="PF01429">
    <property type="entry name" value="MBD"/>
    <property type="match status" value="1"/>
</dbReference>
<feature type="compositionally biased region" description="Basic and acidic residues" evidence="6">
    <location>
        <begin position="236"/>
        <end position="270"/>
    </location>
</feature>
<dbReference type="SUPFAM" id="SSF54171">
    <property type="entry name" value="DNA-binding domain"/>
    <property type="match status" value="1"/>
</dbReference>
<accession>A0A6J1CUB2</accession>
<evidence type="ECO:0000256" key="2">
    <source>
        <dbReference type="ARBA" id="ARBA00023015"/>
    </source>
</evidence>
<feature type="region of interest" description="Disordered" evidence="6">
    <location>
        <begin position="297"/>
        <end position="330"/>
    </location>
</feature>
<dbReference type="InterPro" id="IPR001739">
    <property type="entry name" value="Methyl_CpG_DNA-bd"/>
</dbReference>
<dbReference type="GO" id="GO:0005634">
    <property type="term" value="C:nucleus"/>
    <property type="evidence" value="ECO:0007669"/>
    <property type="project" value="UniProtKB-SubCell"/>
</dbReference>
<keyword evidence="3" id="KW-0238">DNA-binding</keyword>
<keyword evidence="8" id="KW-1185">Reference proteome</keyword>
<keyword evidence="2" id="KW-0805">Transcription regulation</keyword>
<feature type="compositionally biased region" description="Basic and acidic residues" evidence="6">
    <location>
        <begin position="144"/>
        <end position="158"/>
    </location>
</feature>
<evidence type="ECO:0000256" key="6">
    <source>
        <dbReference type="SAM" id="MobiDB-lite"/>
    </source>
</evidence>
<keyword evidence="5" id="KW-0539">Nucleus</keyword>
<dbReference type="OrthoDB" id="1435582at2759"/>
<name>A0A6J1CUB2_MOMCH</name>
<dbReference type="RefSeq" id="XP_022144823.1">
    <property type="nucleotide sequence ID" value="XM_022289131.1"/>
</dbReference>
<evidence type="ECO:0000256" key="3">
    <source>
        <dbReference type="ARBA" id="ARBA00023125"/>
    </source>
</evidence>
<dbReference type="GO" id="GO:0003677">
    <property type="term" value="F:DNA binding"/>
    <property type="evidence" value="ECO:0007669"/>
    <property type="project" value="UniProtKB-KW"/>
</dbReference>
<keyword evidence="4" id="KW-0804">Transcription</keyword>
<feature type="domain" description="MBD" evidence="7">
    <location>
        <begin position="27"/>
        <end position="97"/>
    </location>
</feature>
<comment type="subcellular location">
    <subcellularLocation>
        <location evidence="1">Nucleus</location>
    </subcellularLocation>
</comment>
<reference evidence="9" key="1">
    <citation type="submission" date="2025-08" db="UniProtKB">
        <authorList>
            <consortium name="RefSeq"/>
        </authorList>
    </citation>
    <scope>IDENTIFICATION</scope>
    <source>
        <strain evidence="9">OHB3-1</strain>
    </source>
</reference>
<evidence type="ECO:0000256" key="4">
    <source>
        <dbReference type="ARBA" id="ARBA00023163"/>
    </source>
</evidence>
<evidence type="ECO:0000259" key="7">
    <source>
        <dbReference type="PROSITE" id="PS50982"/>
    </source>
</evidence>
<dbReference type="InterPro" id="IPR039622">
    <property type="entry name" value="MBD10/11"/>
</dbReference>
<dbReference type="PROSITE" id="PS50982">
    <property type="entry name" value="MBD"/>
    <property type="match status" value="1"/>
</dbReference>
<protein>
    <submittedName>
        <fullName evidence="9">Methyl-CpG-binding domain-containing protein 11-like</fullName>
    </submittedName>
</protein>
<evidence type="ECO:0000256" key="1">
    <source>
        <dbReference type="ARBA" id="ARBA00004123"/>
    </source>
</evidence>
<dbReference type="AlphaFoldDB" id="A0A6J1CUB2"/>
<gene>
    <name evidence="9" type="primary">LOC111014413</name>
</gene>
<feature type="compositionally biased region" description="Basic and acidic residues" evidence="6">
    <location>
        <begin position="97"/>
        <end position="106"/>
    </location>
</feature>
<organism evidence="8 9">
    <name type="scientific">Momordica charantia</name>
    <name type="common">Bitter gourd</name>
    <name type="synonym">Balsam pear</name>
    <dbReference type="NCBI Taxonomy" id="3673"/>
    <lineage>
        <taxon>Eukaryota</taxon>
        <taxon>Viridiplantae</taxon>
        <taxon>Streptophyta</taxon>
        <taxon>Embryophyta</taxon>
        <taxon>Tracheophyta</taxon>
        <taxon>Spermatophyta</taxon>
        <taxon>Magnoliopsida</taxon>
        <taxon>eudicotyledons</taxon>
        <taxon>Gunneridae</taxon>
        <taxon>Pentapetalae</taxon>
        <taxon>rosids</taxon>
        <taxon>fabids</taxon>
        <taxon>Cucurbitales</taxon>
        <taxon>Cucurbitaceae</taxon>
        <taxon>Momordiceae</taxon>
        <taxon>Momordica</taxon>
    </lineage>
</organism>
<feature type="region of interest" description="Disordered" evidence="6">
    <location>
        <begin position="82"/>
        <end position="106"/>
    </location>
</feature>
<evidence type="ECO:0000313" key="9">
    <source>
        <dbReference type="RefSeq" id="XP_022144823.1"/>
    </source>
</evidence>
<proteinExistence type="predicted"/>
<sequence>MNTIVNRDHHLNWEVENMASTVKEGSNEDLLFLELPAPPGWKKKFLPKLDGITKKKEIIFLAPTGEEINGKRQLHQYLKSHPGNPASSEFDWGTGETPRKSARISERVKAAPLPRIEWPKKRTRKLAVSKKDDKEADVVLDGSEEARAVHKQDADKYESGVTDGKGNQENRTLQDEDVETAPAPAPVLASSEPAEEGQQLDGEECENPAEIEWGSAEGNKETEGSEDATKGSRNLDGTKGEEKVQLQDDAKETIESEDKESILGEKEFENAKQATSPGDKAAICKETMVSVEVQVNEPNEFNPSSTKSGEIKMEEAAKGTKEEHNKEVDS</sequence>
<dbReference type="PANTHER" id="PTHR33729">
    <property type="entry name" value="METHYL-CPG BINDING DOMAIN CONTAINING PROTEIN, EXPRESSED"/>
    <property type="match status" value="1"/>
</dbReference>
<feature type="region of interest" description="Disordered" evidence="6">
    <location>
        <begin position="123"/>
        <end position="279"/>
    </location>
</feature>
<feature type="compositionally biased region" description="Basic and acidic residues" evidence="6">
    <location>
        <begin position="218"/>
        <end position="230"/>
    </location>
</feature>
<dbReference type="KEGG" id="mcha:111014413"/>
<evidence type="ECO:0000313" key="8">
    <source>
        <dbReference type="Proteomes" id="UP000504603"/>
    </source>
</evidence>
<dbReference type="PANTHER" id="PTHR33729:SF6">
    <property type="entry name" value="METHYL-CPG-BINDING DOMAIN-CONTAINING PROTEIN 11"/>
    <property type="match status" value="1"/>
</dbReference>
<dbReference type="Gene3D" id="3.30.890.10">
    <property type="entry name" value="Methyl-cpg-binding Protein 2, Chain A"/>
    <property type="match status" value="1"/>
</dbReference>
<feature type="compositionally biased region" description="Polar residues" evidence="6">
    <location>
        <begin position="297"/>
        <end position="308"/>
    </location>
</feature>
<dbReference type="InterPro" id="IPR016177">
    <property type="entry name" value="DNA-bd_dom_sf"/>
</dbReference>
<dbReference type="Proteomes" id="UP000504603">
    <property type="component" value="Unplaced"/>
</dbReference>